<dbReference type="AlphaFoldDB" id="A0A4R1PXK6"/>
<dbReference type="EMBL" id="SLUI01000019">
    <property type="protein sequence ID" value="TCL33007.1"/>
    <property type="molecule type" value="Genomic_DNA"/>
</dbReference>
<comment type="caution">
    <text evidence="2">The sequence shown here is derived from an EMBL/GenBank/DDBJ whole genome shotgun (WGS) entry which is preliminary data.</text>
</comment>
<evidence type="ECO:0000259" key="1">
    <source>
        <dbReference type="SMART" id="SM01321"/>
    </source>
</evidence>
<dbReference type="GO" id="GO:0004803">
    <property type="term" value="F:transposase activity"/>
    <property type="evidence" value="ECO:0007669"/>
    <property type="project" value="InterPro"/>
</dbReference>
<evidence type="ECO:0000313" key="2">
    <source>
        <dbReference type="EMBL" id="TCL33007.1"/>
    </source>
</evidence>
<dbReference type="GO" id="GO:0006313">
    <property type="term" value="P:DNA transposition"/>
    <property type="evidence" value="ECO:0007669"/>
    <property type="project" value="InterPro"/>
</dbReference>
<keyword evidence="3" id="KW-1185">Reference proteome</keyword>
<dbReference type="PANTHER" id="PTHR34322">
    <property type="entry name" value="TRANSPOSASE, Y1_TNP DOMAIN-CONTAINING"/>
    <property type="match status" value="1"/>
</dbReference>
<organism evidence="2 3">
    <name type="scientific">Anaerospora hongkongensis</name>
    <dbReference type="NCBI Taxonomy" id="244830"/>
    <lineage>
        <taxon>Bacteria</taxon>
        <taxon>Bacillati</taxon>
        <taxon>Bacillota</taxon>
        <taxon>Negativicutes</taxon>
        <taxon>Selenomonadales</taxon>
        <taxon>Sporomusaceae</taxon>
        <taxon>Anaerospora</taxon>
    </lineage>
</organism>
<proteinExistence type="predicted"/>
<dbReference type="OrthoDB" id="9788881at2"/>
<dbReference type="InterPro" id="IPR002686">
    <property type="entry name" value="Transposase_17"/>
</dbReference>
<protein>
    <submittedName>
        <fullName evidence="2">Putative transposase</fullName>
    </submittedName>
</protein>
<dbReference type="Proteomes" id="UP000295063">
    <property type="component" value="Unassembled WGS sequence"/>
</dbReference>
<name>A0A4R1PXK6_9FIRM</name>
<sequence length="222" mass="25955">MPRSARGLVNGMVYHVLNRGNEQQQLFYDANDYTFFKELLYRAKARFGLFIYAYSIMPNHFHLAIKSGQADGISRAMQWIMTRHVLYHQKVYNTCGHIWQGRFKSFAVSTDSYLINLLRYIEANPVRAGLVKCCSEWRWSSYGERKRDKAGLIDYIIDLPEPWMEFVNQPLDNECLTKLRISVKRQTPYGNENWVEKTLGLESTIRPVGRPNNKKGTVPFFV</sequence>
<feature type="domain" description="Transposase IS200-like" evidence="1">
    <location>
        <begin position="9"/>
        <end position="124"/>
    </location>
</feature>
<dbReference type="Gene3D" id="3.30.70.1290">
    <property type="entry name" value="Transposase IS200-like"/>
    <property type="match status" value="1"/>
</dbReference>
<gene>
    <name evidence="2" type="ORF">EV210_11984</name>
</gene>
<dbReference type="RefSeq" id="WP_132083261.1">
    <property type="nucleotide sequence ID" value="NZ_SLUI01000019.1"/>
</dbReference>
<dbReference type="SMART" id="SM01321">
    <property type="entry name" value="Y1_Tnp"/>
    <property type="match status" value="1"/>
</dbReference>
<accession>A0A4R1PXK6</accession>
<dbReference type="PANTHER" id="PTHR34322:SF2">
    <property type="entry name" value="TRANSPOSASE IS200-LIKE DOMAIN-CONTAINING PROTEIN"/>
    <property type="match status" value="1"/>
</dbReference>
<dbReference type="InterPro" id="IPR036515">
    <property type="entry name" value="Transposase_17_sf"/>
</dbReference>
<dbReference type="GO" id="GO:0003677">
    <property type="term" value="F:DNA binding"/>
    <property type="evidence" value="ECO:0007669"/>
    <property type="project" value="InterPro"/>
</dbReference>
<evidence type="ECO:0000313" key="3">
    <source>
        <dbReference type="Proteomes" id="UP000295063"/>
    </source>
</evidence>
<reference evidence="2 3" key="1">
    <citation type="submission" date="2019-03" db="EMBL/GenBank/DDBJ databases">
        <title>Genomic Encyclopedia of Type Strains, Phase IV (KMG-IV): sequencing the most valuable type-strain genomes for metagenomic binning, comparative biology and taxonomic classification.</title>
        <authorList>
            <person name="Goeker M."/>
        </authorList>
    </citation>
    <scope>NUCLEOTIDE SEQUENCE [LARGE SCALE GENOMIC DNA]</scope>
    <source>
        <strain evidence="2 3">DSM 15969</strain>
    </source>
</reference>
<dbReference type="Pfam" id="PF01797">
    <property type="entry name" value="Y1_Tnp"/>
    <property type="match status" value="1"/>
</dbReference>
<dbReference type="SUPFAM" id="SSF143422">
    <property type="entry name" value="Transposase IS200-like"/>
    <property type="match status" value="1"/>
</dbReference>